<protein>
    <submittedName>
        <fullName evidence="1">Uncharacterized protein</fullName>
    </submittedName>
</protein>
<organism evidence="1">
    <name type="scientific">Siphoviridae sp. ctnpt50</name>
    <dbReference type="NCBI Taxonomy" id="2827941"/>
    <lineage>
        <taxon>Viruses</taxon>
        <taxon>Duplodnaviria</taxon>
        <taxon>Heunggongvirae</taxon>
        <taxon>Uroviricota</taxon>
        <taxon>Caudoviricetes</taxon>
    </lineage>
</organism>
<sequence>MRRIQVSVFPDCHFSQRIGRTTKNQNARIAATPKSVTGTQYHLVRLLGVRAQNQIKNPIVARDRTAATIIGNIWKSLL</sequence>
<name>A0A8S5SDW6_9CAUD</name>
<dbReference type="EMBL" id="BK032577">
    <property type="protein sequence ID" value="DAF49128.1"/>
    <property type="molecule type" value="Genomic_DNA"/>
</dbReference>
<proteinExistence type="predicted"/>
<accession>A0A8S5SDW6</accession>
<reference evidence="1" key="1">
    <citation type="journal article" date="2021" name="Proc. Natl. Acad. Sci. U.S.A.">
        <title>A Catalog of Tens of Thousands of Viruses from Human Metagenomes Reveals Hidden Associations with Chronic Diseases.</title>
        <authorList>
            <person name="Tisza M.J."/>
            <person name="Buck C.B."/>
        </authorList>
    </citation>
    <scope>NUCLEOTIDE SEQUENCE</scope>
    <source>
        <strain evidence="1">Ctnpt50</strain>
    </source>
</reference>
<evidence type="ECO:0000313" key="1">
    <source>
        <dbReference type="EMBL" id="DAF49128.1"/>
    </source>
</evidence>